<dbReference type="Gene3D" id="4.10.60.10">
    <property type="entry name" value="Zinc finger, CCHC-type"/>
    <property type="match status" value="1"/>
</dbReference>
<dbReference type="InterPro" id="IPR036875">
    <property type="entry name" value="Znf_CCHC_sf"/>
</dbReference>
<feature type="compositionally biased region" description="Basic and acidic residues" evidence="2">
    <location>
        <begin position="75"/>
        <end position="90"/>
    </location>
</feature>
<gene>
    <name evidence="4" type="ORF">PHPALM_16845</name>
</gene>
<dbReference type="GO" id="GO:0003676">
    <property type="term" value="F:nucleic acid binding"/>
    <property type="evidence" value="ECO:0007669"/>
    <property type="project" value="InterPro"/>
</dbReference>
<proteinExistence type="predicted"/>
<dbReference type="AlphaFoldDB" id="A0A2P4XNR6"/>
<comment type="caution">
    <text evidence="4">The sequence shown here is derived from an EMBL/GenBank/DDBJ whole genome shotgun (WGS) entry which is preliminary data.</text>
</comment>
<dbReference type="OrthoDB" id="123661at2759"/>
<reference evidence="4 5" key="1">
    <citation type="journal article" date="2017" name="Genome Biol. Evol.">
        <title>Phytophthora megakarya and P. palmivora, closely related causal agents of cacao black pod rot, underwent increases in genome sizes and gene numbers by different mechanisms.</title>
        <authorList>
            <person name="Ali S.S."/>
            <person name="Shao J."/>
            <person name="Lary D.J."/>
            <person name="Kronmiller B."/>
            <person name="Shen D."/>
            <person name="Strem M.D."/>
            <person name="Amoako-Attah I."/>
            <person name="Akrofi A.Y."/>
            <person name="Begoude B.A."/>
            <person name="Ten Hoopen G.M."/>
            <person name="Coulibaly K."/>
            <person name="Kebe B.I."/>
            <person name="Melnick R.L."/>
            <person name="Guiltinan M.J."/>
            <person name="Tyler B.M."/>
            <person name="Meinhardt L.W."/>
            <person name="Bailey B.A."/>
        </authorList>
    </citation>
    <scope>NUCLEOTIDE SEQUENCE [LARGE SCALE GENOMIC DNA]</scope>
    <source>
        <strain evidence="5">sbr112.9</strain>
    </source>
</reference>
<dbReference type="SMART" id="SM00343">
    <property type="entry name" value="ZnF_C2HC"/>
    <property type="match status" value="1"/>
</dbReference>
<dbReference type="Pfam" id="PF00098">
    <property type="entry name" value="zf-CCHC"/>
    <property type="match status" value="1"/>
</dbReference>
<evidence type="ECO:0000256" key="2">
    <source>
        <dbReference type="SAM" id="MobiDB-lite"/>
    </source>
</evidence>
<keyword evidence="1" id="KW-0479">Metal-binding</keyword>
<evidence type="ECO:0000313" key="5">
    <source>
        <dbReference type="Proteomes" id="UP000237271"/>
    </source>
</evidence>
<keyword evidence="5" id="KW-1185">Reference proteome</keyword>
<dbReference type="PROSITE" id="PS50158">
    <property type="entry name" value="ZF_CCHC"/>
    <property type="match status" value="1"/>
</dbReference>
<feature type="compositionally biased region" description="Basic and acidic residues" evidence="2">
    <location>
        <begin position="13"/>
        <end position="27"/>
    </location>
</feature>
<sequence length="102" mass="11908">MGQTVKYEMSHFGGERKPRRERPERKQPFPRPPRSNVSQAKKPFQKRLYNSGHYAPAEQTKSESVCFYCKKPGHFKRDCNKLKKGQETKSHASRRGTGRGER</sequence>
<feature type="region of interest" description="Disordered" evidence="2">
    <location>
        <begin position="73"/>
        <end position="102"/>
    </location>
</feature>
<keyword evidence="1" id="KW-0863">Zinc-finger</keyword>
<organism evidence="4 5">
    <name type="scientific">Phytophthora palmivora</name>
    <dbReference type="NCBI Taxonomy" id="4796"/>
    <lineage>
        <taxon>Eukaryota</taxon>
        <taxon>Sar</taxon>
        <taxon>Stramenopiles</taxon>
        <taxon>Oomycota</taxon>
        <taxon>Peronosporomycetes</taxon>
        <taxon>Peronosporales</taxon>
        <taxon>Peronosporaceae</taxon>
        <taxon>Phytophthora</taxon>
    </lineage>
</organism>
<feature type="domain" description="CCHC-type" evidence="3">
    <location>
        <begin position="66"/>
        <end position="79"/>
    </location>
</feature>
<dbReference type="InterPro" id="IPR001878">
    <property type="entry name" value="Znf_CCHC"/>
</dbReference>
<evidence type="ECO:0000259" key="3">
    <source>
        <dbReference type="PROSITE" id="PS50158"/>
    </source>
</evidence>
<evidence type="ECO:0000313" key="4">
    <source>
        <dbReference type="EMBL" id="POM67200.1"/>
    </source>
</evidence>
<feature type="region of interest" description="Disordered" evidence="2">
    <location>
        <begin position="1"/>
        <end position="61"/>
    </location>
</feature>
<evidence type="ECO:0000256" key="1">
    <source>
        <dbReference type="PROSITE-ProRule" id="PRU00047"/>
    </source>
</evidence>
<keyword evidence="1" id="KW-0862">Zinc</keyword>
<dbReference type="Proteomes" id="UP000237271">
    <property type="component" value="Unassembled WGS sequence"/>
</dbReference>
<dbReference type="SUPFAM" id="SSF57756">
    <property type="entry name" value="Retrovirus zinc finger-like domains"/>
    <property type="match status" value="1"/>
</dbReference>
<feature type="compositionally biased region" description="Basic residues" evidence="2">
    <location>
        <begin position="91"/>
        <end position="102"/>
    </location>
</feature>
<dbReference type="EMBL" id="NCKW01009462">
    <property type="protein sequence ID" value="POM67200.1"/>
    <property type="molecule type" value="Genomic_DNA"/>
</dbReference>
<name>A0A2P4XNR6_9STRA</name>
<dbReference type="GO" id="GO:0008270">
    <property type="term" value="F:zinc ion binding"/>
    <property type="evidence" value="ECO:0007669"/>
    <property type="project" value="UniProtKB-KW"/>
</dbReference>
<accession>A0A2P4XNR6</accession>
<protein>
    <recommendedName>
        <fullName evidence="3">CCHC-type domain-containing protein</fullName>
    </recommendedName>
</protein>